<keyword evidence="3" id="KW-1185">Reference proteome</keyword>
<dbReference type="Proteomes" id="UP000294530">
    <property type="component" value="Unassembled WGS sequence"/>
</dbReference>
<proteinExistence type="predicted"/>
<comment type="caution">
    <text evidence="2">The sequence shown here is derived from an EMBL/GenBank/DDBJ whole genome shotgun (WGS) entry which is preliminary data.</text>
</comment>
<dbReference type="EMBL" id="SHOA02000003">
    <property type="protein sequence ID" value="TDH72182.1"/>
    <property type="molecule type" value="Genomic_DNA"/>
</dbReference>
<dbReference type="AlphaFoldDB" id="A0A976II16"/>
<dbReference type="KEGG" id="blac:94349858"/>
<reference evidence="2 3" key="1">
    <citation type="journal article" date="2021" name="Genome Biol.">
        <title>AFLAP: assembly-free linkage analysis pipeline using k-mers from genome sequencing data.</title>
        <authorList>
            <person name="Fletcher K."/>
            <person name="Zhang L."/>
            <person name="Gil J."/>
            <person name="Han R."/>
            <person name="Cavanaugh K."/>
            <person name="Michelmore R."/>
        </authorList>
    </citation>
    <scope>NUCLEOTIDE SEQUENCE [LARGE SCALE GENOMIC DNA]</scope>
    <source>
        <strain evidence="2 3">SF5</strain>
    </source>
</reference>
<evidence type="ECO:0000313" key="3">
    <source>
        <dbReference type="Proteomes" id="UP000294530"/>
    </source>
</evidence>
<feature type="chain" id="PRO_5037248377" description="RxLR effector protein" evidence="1">
    <location>
        <begin position="23"/>
        <end position="160"/>
    </location>
</feature>
<name>A0A976II16_BRELC</name>
<dbReference type="GeneID" id="94349858"/>
<dbReference type="RefSeq" id="XP_067821681.1">
    <property type="nucleotide sequence ID" value="XM_067964187.1"/>
</dbReference>
<sequence>MLLSRAISVVALLACILCGAHAQDSEADLGTLLTTLDSSMVTSQRLLRTSVDLDNNEERVKWPFQNLVTDYLNQKAIRKSLVNQAKKTVNAHDENVLEEAVKKEINAGRVKNVKQALSKLKNGDPAKAKLQRLYNAEILRNLPKTHNSGQVRISRDKVSR</sequence>
<gene>
    <name evidence="2" type="ORF">CCR75_006115</name>
</gene>
<organism evidence="2 3">
    <name type="scientific">Bremia lactucae</name>
    <name type="common">Lettuce downy mildew</name>
    <dbReference type="NCBI Taxonomy" id="4779"/>
    <lineage>
        <taxon>Eukaryota</taxon>
        <taxon>Sar</taxon>
        <taxon>Stramenopiles</taxon>
        <taxon>Oomycota</taxon>
        <taxon>Peronosporomycetes</taxon>
        <taxon>Peronosporales</taxon>
        <taxon>Peronosporaceae</taxon>
        <taxon>Bremia</taxon>
    </lineage>
</organism>
<protein>
    <recommendedName>
        <fullName evidence="4">RxLR effector protein</fullName>
    </recommendedName>
</protein>
<evidence type="ECO:0000256" key="1">
    <source>
        <dbReference type="SAM" id="SignalP"/>
    </source>
</evidence>
<keyword evidence="1" id="KW-0732">Signal</keyword>
<evidence type="ECO:0000313" key="2">
    <source>
        <dbReference type="EMBL" id="TDH72182.1"/>
    </source>
</evidence>
<evidence type="ECO:0008006" key="4">
    <source>
        <dbReference type="Google" id="ProtNLM"/>
    </source>
</evidence>
<accession>A0A976II16</accession>
<feature type="signal peptide" evidence="1">
    <location>
        <begin position="1"/>
        <end position="22"/>
    </location>
</feature>